<feature type="non-terminal residue" evidence="1">
    <location>
        <position position="56"/>
    </location>
</feature>
<reference evidence="1" key="1">
    <citation type="submission" date="2020-01" db="EMBL/GenBank/DDBJ databases">
        <authorList>
            <consortium name="DOE Joint Genome Institute"/>
            <person name="Haridas S."/>
            <person name="Albert R."/>
            <person name="Binder M."/>
            <person name="Bloem J."/>
            <person name="Labutti K."/>
            <person name="Salamov A."/>
            <person name="Andreopoulos B."/>
            <person name="Baker S.E."/>
            <person name="Barry K."/>
            <person name="Bills G."/>
            <person name="Bluhm B.H."/>
            <person name="Cannon C."/>
            <person name="Castanera R."/>
            <person name="Culley D.E."/>
            <person name="Daum C."/>
            <person name="Ezra D."/>
            <person name="Gonzalez J.B."/>
            <person name="Henrissat B."/>
            <person name="Kuo A."/>
            <person name="Liang C."/>
            <person name="Lipzen A."/>
            <person name="Lutzoni F."/>
            <person name="Magnuson J."/>
            <person name="Mondo S."/>
            <person name="Nolan M."/>
            <person name="Ohm R."/>
            <person name="Pangilinan J."/>
            <person name="Park H.-J."/>
            <person name="Ramirez L."/>
            <person name="Alfaro M."/>
            <person name="Sun H."/>
            <person name="Tritt A."/>
            <person name="Yoshinaga Y."/>
            <person name="Zwiers L.-H."/>
            <person name="Turgeon B.G."/>
            <person name="Goodwin S.B."/>
            <person name="Spatafora J.W."/>
            <person name="Crous P.W."/>
            <person name="Grigoriev I.V."/>
        </authorList>
    </citation>
    <scope>NUCLEOTIDE SEQUENCE</scope>
    <source>
        <strain evidence="1">IPT5</strain>
    </source>
</reference>
<dbReference type="EMBL" id="MU006311">
    <property type="protein sequence ID" value="KAF2849443.1"/>
    <property type="molecule type" value="Genomic_DNA"/>
</dbReference>
<evidence type="ECO:0000313" key="2">
    <source>
        <dbReference type="Proteomes" id="UP000799423"/>
    </source>
</evidence>
<name>A0A6A7B2D5_9PLEO</name>
<evidence type="ECO:0000313" key="1">
    <source>
        <dbReference type="EMBL" id="KAF2849443.1"/>
    </source>
</evidence>
<dbReference type="Proteomes" id="UP000799423">
    <property type="component" value="Unassembled WGS sequence"/>
</dbReference>
<protein>
    <submittedName>
        <fullName evidence="1">Uncharacterized protein</fullName>
    </submittedName>
</protein>
<gene>
    <name evidence="1" type="ORF">T440DRAFT_469213</name>
</gene>
<dbReference type="AlphaFoldDB" id="A0A6A7B2D5"/>
<accession>A0A6A7B2D5</accession>
<organism evidence="1 2">
    <name type="scientific">Plenodomus tracheiphilus IPT5</name>
    <dbReference type="NCBI Taxonomy" id="1408161"/>
    <lineage>
        <taxon>Eukaryota</taxon>
        <taxon>Fungi</taxon>
        <taxon>Dikarya</taxon>
        <taxon>Ascomycota</taxon>
        <taxon>Pezizomycotina</taxon>
        <taxon>Dothideomycetes</taxon>
        <taxon>Pleosporomycetidae</taxon>
        <taxon>Pleosporales</taxon>
        <taxon>Pleosporineae</taxon>
        <taxon>Leptosphaeriaceae</taxon>
        <taxon>Plenodomus</taxon>
    </lineage>
</organism>
<proteinExistence type="predicted"/>
<sequence length="56" mass="6377">MSVAVLISQLKGLLVKLEHLQSRFRKVYPNDSQWDILTDLSLSLSHAAKKVEEEIV</sequence>
<keyword evidence="2" id="KW-1185">Reference proteome</keyword>